<accession>A0A0S4JSG8</accession>
<evidence type="ECO:0000256" key="1">
    <source>
        <dbReference type="SAM" id="MobiDB-lite"/>
    </source>
</evidence>
<dbReference type="Proteomes" id="UP000051952">
    <property type="component" value="Unassembled WGS sequence"/>
</dbReference>
<dbReference type="VEuPathDB" id="TriTrypDB:BSAL_40940"/>
<dbReference type="GO" id="GO:0008168">
    <property type="term" value="F:methyltransferase activity"/>
    <property type="evidence" value="ECO:0007669"/>
    <property type="project" value="UniProtKB-KW"/>
</dbReference>
<dbReference type="InterPro" id="IPR019410">
    <property type="entry name" value="Methyltransf_16"/>
</dbReference>
<protein>
    <submittedName>
        <fullName evidence="2">Methyltransferase, putative</fullName>
    </submittedName>
</protein>
<dbReference type="PANTHER" id="PTHR14614:SF97">
    <property type="entry name" value="S-ADENOSYL-L-METHIONINE-DEPENDENT METHYLTRANSFERASES SUPERFAMILY PROTEIN"/>
    <property type="match status" value="1"/>
</dbReference>
<evidence type="ECO:0000313" key="3">
    <source>
        <dbReference type="Proteomes" id="UP000051952"/>
    </source>
</evidence>
<dbReference type="InterPro" id="IPR029063">
    <property type="entry name" value="SAM-dependent_MTases_sf"/>
</dbReference>
<dbReference type="EMBL" id="CYKH01002122">
    <property type="protein sequence ID" value="CUG93137.1"/>
    <property type="molecule type" value="Genomic_DNA"/>
</dbReference>
<dbReference type="OrthoDB" id="413520at2759"/>
<feature type="compositionally biased region" description="Basic residues" evidence="1">
    <location>
        <begin position="266"/>
        <end position="275"/>
    </location>
</feature>
<keyword evidence="2" id="KW-0489">Methyltransferase</keyword>
<organism evidence="2 3">
    <name type="scientific">Bodo saltans</name>
    <name type="common">Flagellated protozoan</name>
    <dbReference type="NCBI Taxonomy" id="75058"/>
    <lineage>
        <taxon>Eukaryota</taxon>
        <taxon>Discoba</taxon>
        <taxon>Euglenozoa</taxon>
        <taxon>Kinetoplastea</taxon>
        <taxon>Metakinetoplastina</taxon>
        <taxon>Eubodonida</taxon>
        <taxon>Bodonidae</taxon>
        <taxon>Bodo</taxon>
    </lineage>
</organism>
<name>A0A0S4JSG8_BODSA</name>
<dbReference type="SUPFAM" id="SSF53335">
    <property type="entry name" value="S-adenosyl-L-methionine-dependent methyltransferases"/>
    <property type="match status" value="1"/>
</dbReference>
<sequence length="275" mass="30273">MLCQNNFVSPSLNLLLRKEMLRWLPETVKTPFGVDVDVLTWAVDVDDSHADDDPLPELDGAEDHLGSVMWNSNSVVLDHLTGTVFENRSAKGLGIIELGAGVGVLGIALAAGGANVLITDLKELVPLMALNIHRNRKGRLANGGSVVAATWKWGERIPPAASKLFGSQSSAVHYVLLCDALYGNPRDWPQLIQTLNSIVDQFGSQIRVVNFCEQRVESVEDAFMALIQKDDERWVASKTSEIQESSSLGMTVRVTTLQRNNEARKSQQKKRAREE</sequence>
<keyword evidence="2" id="KW-0808">Transferase</keyword>
<dbReference type="Gene3D" id="3.40.50.150">
    <property type="entry name" value="Vaccinia Virus protein VP39"/>
    <property type="match status" value="1"/>
</dbReference>
<proteinExistence type="predicted"/>
<dbReference type="GO" id="GO:0032259">
    <property type="term" value="P:methylation"/>
    <property type="evidence" value="ECO:0007669"/>
    <property type="project" value="UniProtKB-KW"/>
</dbReference>
<reference evidence="3" key="1">
    <citation type="submission" date="2015-09" db="EMBL/GenBank/DDBJ databases">
        <authorList>
            <consortium name="Pathogen Informatics"/>
        </authorList>
    </citation>
    <scope>NUCLEOTIDE SEQUENCE [LARGE SCALE GENOMIC DNA]</scope>
    <source>
        <strain evidence="3">Lake Konstanz</strain>
    </source>
</reference>
<dbReference type="PANTHER" id="PTHR14614">
    <property type="entry name" value="HEPATOCELLULAR CARCINOMA-ASSOCIATED ANTIGEN"/>
    <property type="match status" value="1"/>
</dbReference>
<evidence type="ECO:0000313" key="2">
    <source>
        <dbReference type="EMBL" id="CUG93137.1"/>
    </source>
</evidence>
<dbReference type="OMA" id="DERWVAS"/>
<dbReference type="Pfam" id="PF10294">
    <property type="entry name" value="Methyltransf_16"/>
    <property type="match status" value="1"/>
</dbReference>
<keyword evidence="3" id="KW-1185">Reference proteome</keyword>
<dbReference type="CDD" id="cd02440">
    <property type="entry name" value="AdoMet_MTases"/>
    <property type="match status" value="1"/>
</dbReference>
<gene>
    <name evidence="2" type="ORF">BSAL_40940</name>
</gene>
<feature type="region of interest" description="Disordered" evidence="1">
    <location>
        <begin position="253"/>
        <end position="275"/>
    </location>
</feature>
<dbReference type="AlphaFoldDB" id="A0A0S4JSG8"/>